<evidence type="ECO:0000256" key="1">
    <source>
        <dbReference type="SAM" id="MobiDB-lite"/>
    </source>
</evidence>
<dbReference type="EMBL" id="CAJNOQ010010078">
    <property type="protein sequence ID" value="CAF1242135.1"/>
    <property type="molecule type" value="Genomic_DNA"/>
</dbReference>
<accession>A0A814ZC76</accession>
<dbReference type="EMBL" id="CAJOBC010010913">
    <property type="protein sequence ID" value="CAF4005715.1"/>
    <property type="molecule type" value="Genomic_DNA"/>
</dbReference>
<dbReference type="EMBL" id="CAJOBA010003022">
    <property type="protein sequence ID" value="CAF3667897.1"/>
    <property type="molecule type" value="Genomic_DNA"/>
</dbReference>
<dbReference type="Proteomes" id="UP000682733">
    <property type="component" value="Unassembled WGS sequence"/>
</dbReference>
<name>A0A814ZC76_9BILA</name>
<evidence type="ECO:0000313" key="5">
    <source>
        <dbReference type="EMBL" id="CAF4005715.1"/>
    </source>
</evidence>
<proteinExistence type="predicted"/>
<reference evidence="3" key="1">
    <citation type="submission" date="2021-02" db="EMBL/GenBank/DDBJ databases">
        <authorList>
            <person name="Nowell W R."/>
        </authorList>
    </citation>
    <scope>NUCLEOTIDE SEQUENCE</scope>
</reference>
<gene>
    <name evidence="3" type="ORF">GPM918_LOCUS25710</name>
    <name evidence="2" type="ORF">OVA965_LOCUS8813</name>
    <name evidence="5" type="ORF">SRO942_LOCUS25742</name>
    <name evidence="4" type="ORF">TMI583_LOCUS8809</name>
</gene>
<dbReference type="Proteomes" id="UP000663829">
    <property type="component" value="Unassembled WGS sequence"/>
</dbReference>
<organism evidence="3 6">
    <name type="scientific">Didymodactylos carnosus</name>
    <dbReference type="NCBI Taxonomy" id="1234261"/>
    <lineage>
        <taxon>Eukaryota</taxon>
        <taxon>Metazoa</taxon>
        <taxon>Spiralia</taxon>
        <taxon>Gnathifera</taxon>
        <taxon>Rotifera</taxon>
        <taxon>Eurotatoria</taxon>
        <taxon>Bdelloidea</taxon>
        <taxon>Philodinida</taxon>
        <taxon>Philodinidae</taxon>
        <taxon>Didymodactylos</taxon>
    </lineage>
</organism>
<dbReference type="EMBL" id="CAJNOK010003021">
    <property type="protein sequence ID" value="CAF0884820.1"/>
    <property type="molecule type" value="Genomic_DNA"/>
</dbReference>
<evidence type="ECO:0000313" key="2">
    <source>
        <dbReference type="EMBL" id="CAF0884820.1"/>
    </source>
</evidence>
<comment type="caution">
    <text evidence="3">The sequence shown here is derived from an EMBL/GenBank/DDBJ whole genome shotgun (WGS) entry which is preliminary data.</text>
</comment>
<feature type="region of interest" description="Disordered" evidence="1">
    <location>
        <begin position="1"/>
        <end position="22"/>
    </location>
</feature>
<dbReference type="Proteomes" id="UP000681722">
    <property type="component" value="Unassembled WGS sequence"/>
</dbReference>
<evidence type="ECO:0000313" key="4">
    <source>
        <dbReference type="EMBL" id="CAF3667897.1"/>
    </source>
</evidence>
<sequence>MARNVERAKRIAQSPRKRGYSGRPAILISEHEQENIRLSDVPDLSLRWIASVDALLATAYLEHTRKVEQTFKESDQFSEQIEEDIVDDHENVASEIEETTDPN</sequence>
<dbReference type="AlphaFoldDB" id="A0A814ZC76"/>
<dbReference type="Proteomes" id="UP000677228">
    <property type="component" value="Unassembled WGS sequence"/>
</dbReference>
<protein>
    <submittedName>
        <fullName evidence="3">Uncharacterized protein</fullName>
    </submittedName>
</protein>
<evidence type="ECO:0000313" key="6">
    <source>
        <dbReference type="Proteomes" id="UP000663829"/>
    </source>
</evidence>
<keyword evidence="6" id="KW-1185">Reference proteome</keyword>
<evidence type="ECO:0000313" key="3">
    <source>
        <dbReference type="EMBL" id="CAF1242135.1"/>
    </source>
</evidence>